<evidence type="ECO:0000256" key="5">
    <source>
        <dbReference type="ARBA" id="ARBA00022605"/>
    </source>
</evidence>
<keyword evidence="7" id="KW-0677">Repeat</keyword>
<evidence type="ECO:0000256" key="6">
    <source>
        <dbReference type="ARBA" id="ARBA00022624"/>
    </source>
</evidence>
<dbReference type="STRING" id="1156394.T0S146"/>
<dbReference type="EMBL" id="JH767141">
    <property type="protein sequence ID" value="EQC38688.1"/>
    <property type="molecule type" value="Genomic_DNA"/>
</dbReference>
<comment type="similarity">
    <text evidence="4 11">Belongs to the serine/threonine dehydratase family.</text>
</comment>
<dbReference type="Gene3D" id="3.40.1020.10">
    <property type="entry name" value="Biosynthetic Threonine Deaminase, Domain 3"/>
    <property type="match status" value="1"/>
</dbReference>
<dbReference type="InterPro" id="IPR000634">
    <property type="entry name" value="Ser/Thr_deHydtase_PyrdxlP-BS"/>
</dbReference>
<evidence type="ECO:0000259" key="12">
    <source>
        <dbReference type="PROSITE" id="PS51672"/>
    </source>
</evidence>
<feature type="domain" description="ACT-like" evidence="12">
    <location>
        <begin position="358"/>
        <end position="431"/>
    </location>
</feature>
<keyword evidence="10 11" id="KW-0100">Branched-chain amino acid biosynthesis</keyword>
<dbReference type="eggNOG" id="KOG1250">
    <property type="taxonomic scope" value="Eukaryota"/>
</dbReference>
<dbReference type="InterPro" id="IPR001926">
    <property type="entry name" value="TrpB-like_PALP"/>
</dbReference>
<comment type="pathway">
    <text evidence="3 11">Amino-acid biosynthesis; L-isoleucine biosynthesis; 2-oxobutanoate from L-threonine: step 1/1.</text>
</comment>
<dbReference type="OrthoDB" id="4418812at2759"/>
<dbReference type="CDD" id="cd01562">
    <property type="entry name" value="Thr-dehyd"/>
    <property type="match status" value="1"/>
</dbReference>
<evidence type="ECO:0000256" key="3">
    <source>
        <dbReference type="ARBA" id="ARBA00004810"/>
    </source>
</evidence>
<organism evidence="13 14">
    <name type="scientific">Saprolegnia diclina (strain VS20)</name>
    <dbReference type="NCBI Taxonomy" id="1156394"/>
    <lineage>
        <taxon>Eukaryota</taxon>
        <taxon>Sar</taxon>
        <taxon>Stramenopiles</taxon>
        <taxon>Oomycota</taxon>
        <taxon>Saprolegniomycetes</taxon>
        <taxon>Saprolegniales</taxon>
        <taxon>Saprolegniaceae</taxon>
        <taxon>Saprolegnia</taxon>
    </lineage>
</organism>
<dbReference type="PROSITE" id="PS51672">
    <property type="entry name" value="ACT_LIKE"/>
    <property type="match status" value="2"/>
</dbReference>
<sequence>MLVSCRRALSTRPWSRALGSTQRYAPSLSTDDYCRMTIESRAYDIAVTTPLMKAHAMSEALGNTILLKREDMQPVFSFKIRGAYNKMAHLSTAARDAGVVCCSAGNHAQGVALSAKTLKLHATIVMPLATPEIKVKAVQQHGGDAVKIILHGNNFDEAAAEARRIEAAEGRTMILPFDDPLVIAGQGTIGMEILQQTTGKPLDAVFVCCGGGGMLAGVANWVKHFRPSVKVIGVEAADAAGMTASLAAGKRVELDQVGLFADGAAVKLVGEETFRICQAHVDEMITVTTDDICAAIKTGFNDTRVVLEPAGALAIAGVDRYIKDKKLRGGTYCAITSGANMDFTRLRFVSERADSAETLISVKIDERPGAFERLHSYMDAEGVRITEFSYRYSEKDNAHICMSFQSPSREQSDSVLARLSGAGFSVEDLRENELAKVHARHLAGGKSVLVGNERLFRFEFADKPGALKAFLTHMHGGSTWNISLFHYRNHGADIGRVLVGFQVPPGDEGRFGEYLRAVAYHHVDETDNPVYKQFLARNE</sequence>
<accession>T0S146</accession>
<gene>
    <name evidence="13" type="ORF">SDRG_04384</name>
</gene>
<proteinExistence type="inferred from homology"/>
<dbReference type="InterPro" id="IPR001721">
    <property type="entry name" value="TD_ACT-like"/>
</dbReference>
<dbReference type="NCBIfam" id="TIGR01124">
    <property type="entry name" value="ilvA_2Cterm"/>
    <property type="match status" value="1"/>
</dbReference>
<dbReference type="GO" id="GO:0006567">
    <property type="term" value="P:L-threonine catabolic process"/>
    <property type="evidence" value="ECO:0007669"/>
    <property type="project" value="TreeGrafter"/>
</dbReference>
<comment type="catalytic activity">
    <reaction evidence="1 11">
        <text>L-threonine = 2-oxobutanoate + NH4(+)</text>
        <dbReference type="Rhea" id="RHEA:22108"/>
        <dbReference type="ChEBI" id="CHEBI:16763"/>
        <dbReference type="ChEBI" id="CHEBI:28938"/>
        <dbReference type="ChEBI" id="CHEBI:57926"/>
        <dbReference type="EC" id="4.3.1.19"/>
    </reaction>
</comment>
<keyword evidence="14" id="KW-1185">Reference proteome</keyword>
<dbReference type="UniPathway" id="UPA00047">
    <property type="reaction ID" value="UER00054"/>
</dbReference>
<dbReference type="PANTHER" id="PTHR48078">
    <property type="entry name" value="THREONINE DEHYDRATASE, MITOCHONDRIAL-RELATED"/>
    <property type="match status" value="1"/>
</dbReference>
<dbReference type="Pfam" id="PF00291">
    <property type="entry name" value="PALP"/>
    <property type="match status" value="1"/>
</dbReference>
<dbReference type="PANTHER" id="PTHR48078:SF11">
    <property type="entry name" value="THREONINE DEHYDRATASE, MITOCHONDRIAL"/>
    <property type="match status" value="1"/>
</dbReference>
<dbReference type="Gene3D" id="3.40.50.1100">
    <property type="match status" value="2"/>
</dbReference>
<evidence type="ECO:0000256" key="7">
    <source>
        <dbReference type="ARBA" id="ARBA00022737"/>
    </source>
</evidence>
<keyword evidence="5 11" id="KW-0028">Amino-acid biosynthesis</keyword>
<dbReference type="CDD" id="cd04907">
    <property type="entry name" value="ACT_ThrD-I_2"/>
    <property type="match status" value="1"/>
</dbReference>
<dbReference type="InterPro" id="IPR050147">
    <property type="entry name" value="Ser/Thr_Dehydratase"/>
</dbReference>
<keyword evidence="9 11" id="KW-0456">Lyase</keyword>
<dbReference type="InterPro" id="IPR036052">
    <property type="entry name" value="TrpB-like_PALP_sf"/>
</dbReference>
<comment type="cofactor">
    <cofactor evidence="2 11">
        <name>pyridoxal 5'-phosphate</name>
        <dbReference type="ChEBI" id="CHEBI:597326"/>
    </cofactor>
</comment>
<keyword evidence="8 11" id="KW-0663">Pyridoxal phosphate</keyword>
<evidence type="ECO:0000256" key="11">
    <source>
        <dbReference type="RuleBase" id="RU362012"/>
    </source>
</evidence>
<dbReference type="GO" id="GO:0004794">
    <property type="term" value="F:threonine deaminase activity"/>
    <property type="evidence" value="ECO:0007669"/>
    <property type="project" value="UniProtKB-UniRule"/>
</dbReference>
<dbReference type="EC" id="4.3.1.19" evidence="11"/>
<keyword evidence="6 11" id="KW-0412">Isoleucine biosynthesis</keyword>
<dbReference type="VEuPathDB" id="FungiDB:SDRG_04384"/>
<dbReference type="OMA" id="TRFEYTK"/>
<dbReference type="SUPFAM" id="SSF55021">
    <property type="entry name" value="ACT-like"/>
    <property type="match status" value="2"/>
</dbReference>
<evidence type="ECO:0000256" key="10">
    <source>
        <dbReference type="ARBA" id="ARBA00023304"/>
    </source>
</evidence>
<dbReference type="GO" id="GO:0006565">
    <property type="term" value="P:L-serine catabolic process"/>
    <property type="evidence" value="ECO:0007669"/>
    <property type="project" value="TreeGrafter"/>
</dbReference>
<dbReference type="RefSeq" id="XP_008608280.1">
    <property type="nucleotide sequence ID" value="XM_008610058.1"/>
</dbReference>
<dbReference type="InterPro" id="IPR005787">
    <property type="entry name" value="Thr_deHydtase_biosynth"/>
</dbReference>
<evidence type="ECO:0000256" key="9">
    <source>
        <dbReference type="ARBA" id="ARBA00023239"/>
    </source>
</evidence>
<dbReference type="GO" id="GO:0009097">
    <property type="term" value="P:isoleucine biosynthetic process"/>
    <property type="evidence" value="ECO:0007669"/>
    <property type="project" value="UniProtKB-UniRule"/>
</dbReference>
<dbReference type="PROSITE" id="PS00165">
    <property type="entry name" value="DEHYDRATASE_SER_THR"/>
    <property type="match status" value="1"/>
</dbReference>
<dbReference type="GeneID" id="19945111"/>
<dbReference type="Pfam" id="PF00585">
    <property type="entry name" value="Thr_dehydrat_C"/>
    <property type="match status" value="2"/>
</dbReference>
<dbReference type="GO" id="GO:0003941">
    <property type="term" value="F:L-serine ammonia-lyase activity"/>
    <property type="evidence" value="ECO:0007669"/>
    <property type="project" value="TreeGrafter"/>
</dbReference>
<dbReference type="Proteomes" id="UP000030762">
    <property type="component" value="Unassembled WGS sequence"/>
</dbReference>
<protein>
    <recommendedName>
        <fullName evidence="11">Threonine dehydratase</fullName>
        <ecNumber evidence="11">4.3.1.19</ecNumber>
    </recommendedName>
    <alternativeName>
        <fullName evidence="11">Threonine deaminase</fullName>
    </alternativeName>
</protein>
<evidence type="ECO:0000256" key="8">
    <source>
        <dbReference type="ARBA" id="ARBA00022898"/>
    </source>
</evidence>
<dbReference type="GO" id="GO:0030170">
    <property type="term" value="F:pyridoxal phosphate binding"/>
    <property type="evidence" value="ECO:0007669"/>
    <property type="project" value="InterPro"/>
</dbReference>
<dbReference type="AlphaFoldDB" id="T0S146"/>
<dbReference type="InterPro" id="IPR045865">
    <property type="entry name" value="ACT-like_dom_sf"/>
</dbReference>
<evidence type="ECO:0000313" key="13">
    <source>
        <dbReference type="EMBL" id="EQC38688.1"/>
    </source>
</evidence>
<dbReference type="FunFam" id="3.40.50.1100:FF:000008">
    <property type="entry name" value="L-threonine dehydratase"/>
    <property type="match status" value="1"/>
</dbReference>
<evidence type="ECO:0000256" key="2">
    <source>
        <dbReference type="ARBA" id="ARBA00001933"/>
    </source>
</evidence>
<evidence type="ECO:0000313" key="14">
    <source>
        <dbReference type="Proteomes" id="UP000030762"/>
    </source>
</evidence>
<dbReference type="SUPFAM" id="SSF53686">
    <property type="entry name" value="Tryptophan synthase beta subunit-like PLP-dependent enzymes"/>
    <property type="match status" value="1"/>
</dbReference>
<dbReference type="NCBIfam" id="NF006674">
    <property type="entry name" value="PRK09224.1"/>
    <property type="match status" value="1"/>
</dbReference>
<dbReference type="InParanoid" id="T0S146"/>
<reference evidence="13 14" key="1">
    <citation type="submission" date="2012-04" db="EMBL/GenBank/DDBJ databases">
        <title>The Genome Sequence of Saprolegnia declina VS20.</title>
        <authorList>
            <consortium name="The Broad Institute Genome Sequencing Platform"/>
            <person name="Russ C."/>
            <person name="Nusbaum C."/>
            <person name="Tyler B."/>
            <person name="van West P."/>
            <person name="Dieguez-Uribeondo J."/>
            <person name="de Bruijn I."/>
            <person name="Tripathy S."/>
            <person name="Jiang R."/>
            <person name="Young S.K."/>
            <person name="Zeng Q."/>
            <person name="Gargeya S."/>
            <person name="Fitzgerald M."/>
            <person name="Haas B."/>
            <person name="Abouelleil A."/>
            <person name="Alvarado L."/>
            <person name="Arachchi H.M."/>
            <person name="Berlin A."/>
            <person name="Chapman S.B."/>
            <person name="Goldberg J."/>
            <person name="Griggs A."/>
            <person name="Gujja S."/>
            <person name="Hansen M."/>
            <person name="Howarth C."/>
            <person name="Imamovic A."/>
            <person name="Larimer J."/>
            <person name="McCowen C."/>
            <person name="Montmayeur A."/>
            <person name="Murphy C."/>
            <person name="Neiman D."/>
            <person name="Pearson M."/>
            <person name="Priest M."/>
            <person name="Roberts A."/>
            <person name="Saif S."/>
            <person name="Shea T."/>
            <person name="Sisk P."/>
            <person name="Sykes S."/>
            <person name="Wortman J."/>
            <person name="Nusbaum C."/>
            <person name="Birren B."/>
        </authorList>
    </citation>
    <scope>NUCLEOTIDE SEQUENCE [LARGE SCALE GENOMIC DNA]</scope>
    <source>
        <strain evidence="13 14">VS20</strain>
    </source>
</reference>
<evidence type="ECO:0000256" key="4">
    <source>
        <dbReference type="ARBA" id="ARBA00010869"/>
    </source>
</evidence>
<dbReference type="InterPro" id="IPR038110">
    <property type="entry name" value="TD_ACT-like_sf"/>
</dbReference>
<name>T0S146_SAPDV</name>
<feature type="domain" description="ACT-like" evidence="12">
    <location>
        <begin position="454"/>
        <end position="527"/>
    </location>
</feature>
<evidence type="ECO:0000256" key="1">
    <source>
        <dbReference type="ARBA" id="ARBA00001274"/>
    </source>
</evidence>